<organism evidence="3 4">
    <name type="scientific">Cercophora scortea</name>
    <dbReference type="NCBI Taxonomy" id="314031"/>
    <lineage>
        <taxon>Eukaryota</taxon>
        <taxon>Fungi</taxon>
        <taxon>Dikarya</taxon>
        <taxon>Ascomycota</taxon>
        <taxon>Pezizomycotina</taxon>
        <taxon>Sordariomycetes</taxon>
        <taxon>Sordariomycetidae</taxon>
        <taxon>Sordariales</taxon>
        <taxon>Lasiosphaeriaceae</taxon>
        <taxon>Cercophora</taxon>
    </lineage>
</organism>
<evidence type="ECO:0000313" key="3">
    <source>
        <dbReference type="EMBL" id="KAK3327188.1"/>
    </source>
</evidence>
<keyword evidence="4" id="KW-1185">Reference proteome</keyword>
<feature type="transmembrane region" description="Helical" evidence="2">
    <location>
        <begin position="12"/>
        <end position="30"/>
    </location>
</feature>
<proteinExistence type="predicted"/>
<accession>A0AAE0ILL0</accession>
<comment type="caution">
    <text evidence="3">The sequence shown here is derived from an EMBL/GenBank/DDBJ whole genome shotgun (WGS) entry which is preliminary data.</text>
</comment>
<protein>
    <submittedName>
        <fullName evidence="3">Uncharacterized protein</fullName>
    </submittedName>
</protein>
<reference evidence="3" key="2">
    <citation type="submission" date="2023-06" db="EMBL/GenBank/DDBJ databases">
        <authorList>
            <consortium name="Lawrence Berkeley National Laboratory"/>
            <person name="Haridas S."/>
            <person name="Hensen N."/>
            <person name="Bonometti L."/>
            <person name="Westerberg I."/>
            <person name="Brannstrom I.O."/>
            <person name="Guillou S."/>
            <person name="Cros-Aarteil S."/>
            <person name="Calhoun S."/>
            <person name="Kuo A."/>
            <person name="Mondo S."/>
            <person name="Pangilinan J."/>
            <person name="Riley R."/>
            <person name="Labutti K."/>
            <person name="Andreopoulos B."/>
            <person name="Lipzen A."/>
            <person name="Chen C."/>
            <person name="Yanf M."/>
            <person name="Daum C."/>
            <person name="Ng V."/>
            <person name="Clum A."/>
            <person name="Steindorff A."/>
            <person name="Ohm R."/>
            <person name="Martin F."/>
            <person name="Silar P."/>
            <person name="Natvig D."/>
            <person name="Lalanne C."/>
            <person name="Gautier V."/>
            <person name="Ament-Velasquez S.L."/>
            <person name="Kruys A."/>
            <person name="Hutchinson M.I."/>
            <person name="Powell A.J."/>
            <person name="Barry K."/>
            <person name="Miller A.N."/>
            <person name="Grigoriev I.V."/>
            <person name="Debuchy R."/>
            <person name="Gladieux P."/>
            <person name="Thoren M.H."/>
            <person name="Johannesson H."/>
        </authorList>
    </citation>
    <scope>NUCLEOTIDE SEQUENCE</scope>
    <source>
        <strain evidence="3">SMH4131-1</strain>
    </source>
</reference>
<reference evidence="3" key="1">
    <citation type="journal article" date="2023" name="Mol. Phylogenet. Evol.">
        <title>Genome-scale phylogeny and comparative genomics of the fungal order Sordariales.</title>
        <authorList>
            <person name="Hensen N."/>
            <person name="Bonometti L."/>
            <person name="Westerberg I."/>
            <person name="Brannstrom I.O."/>
            <person name="Guillou S."/>
            <person name="Cros-Aarteil S."/>
            <person name="Calhoun S."/>
            <person name="Haridas S."/>
            <person name="Kuo A."/>
            <person name="Mondo S."/>
            <person name="Pangilinan J."/>
            <person name="Riley R."/>
            <person name="LaButti K."/>
            <person name="Andreopoulos B."/>
            <person name="Lipzen A."/>
            <person name="Chen C."/>
            <person name="Yan M."/>
            <person name="Daum C."/>
            <person name="Ng V."/>
            <person name="Clum A."/>
            <person name="Steindorff A."/>
            <person name="Ohm R.A."/>
            <person name="Martin F."/>
            <person name="Silar P."/>
            <person name="Natvig D.O."/>
            <person name="Lalanne C."/>
            <person name="Gautier V."/>
            <person name="Ament-Velasquez S.L."/>
            <person name="Kruys A."/>
            <person name="Hutchinson M.I."/>
            <person name="Powell A.J."/>
            <person name="Barry K."/>
            <person name="Miller A.N."/>
            <person name="Grigoriev I.V."/>
            <person name="Debuchy R."/>
            <person name="Gladieux P."/>
            <person name="Hiltunen Thoren M."/>
            <person name="Johannesson H."/>
        </authorList>
    </citation>
    <scope>NUCLEOTIDE SEQUENCE</scope>
    <source>
        <strain evidence="3">SMH4131-1</strain>
    </source>
</reference>
<keyword evidence="2" id="KW-0812">Transmembrane</keyword>
<evidence type="ECO:0000256" key="2">
    <source>
        <dbReference type="SAM" id="Phobius"/>
    </source>
</evidence>
<name>A0AAE0ILL0_9PEZI</name>
<feature type="region of interest" description="Disordered" evidence="1">
    <location>
        <begin position="86"/>
        <end position="139"/>
    </location>
</feature>
<gene>
    <name evidence="3" type="ORF">B0T19DRAFT_155871</name>
</gene>
<evidence type="ECO:0000256" key="1">
    <source>
        <dbReference type="SAM" id="MobiDB-lite"/>
    </source>
</evidence>
<dbReference type="EMBL" id="JAUEPO010000003">
    <property type="protein sequence ID" value="KAK3327188.1"/>
    <property type="molecule type" value="Genomic_DNA"/>
</dbReference>
<keyword evidence="2" id="KW-1133">Transmembrane helix</keyword>
<dbReference type="AlphaFoldDB" id="A0AAE0ILL0"/>
<sequence length="139" mass="15309">MRVVTGKADGTAIAAIAAVVFLFLSSCKMARKERGGSVSKFGSRRRVLWRAVQRWMCWCRYRYQTDGQSSSLLGCSPTWDTLPAGPHLSNPLSVDGASQKEGHQHGDGVWNSEAEKKRKQSNKQHGRATECGGTAQRRS</sequence>
<keyword evidence="2" id="KW-0472">Membrane</keyword>
<evidence type="ECO:0000313" key="4">
    <source>
        <dbReference type="Proteomes" id="UP001286456"/>
    </source>
</evidence>
<feature type="compositionally biased region" description="Basic residues" evidence="1">
    <location>
        <begin position="117"/>
        <end position="126"/>
    </location>
</feature>
<dbReference type="Proteomes" id="UP001286456">
    <property type="component" value="Unassembled WGS sequence"/>
</dbReference>
<dbReference type="PROSITE" id="PS51257">
    <property type="entry name" value="PROKAR_LIPOPROTEIN"/>
    <property type="match status" value="1"/>
</dbReference>